<dbReference type="InterPro" id="IPR006015">
    <property type="entry name" value="Universal_stress_UspA"/>
</dbReference>
<dbReference type="Proteomes" id="UP000254978">
    <property type="component" value="Unassembled WGS sequence"/>
</dbReference>
<dbReference type="PRINTS" id="PR01438">
    <property type="entry name" value="UNVRSLSTRESS"/>
</dbReference>
<evidence type="ECO:0000313" key="4">
    <source>
        <dbReference type="Proteomes" id="UP000254978"/>
    </source>
</evidence>
<protein>
    <submittedName>
        <fullName evidence="3">Universal stress protein UspA-like protein</fullName>
    </submittedName>
</protein>
<comment type="similarity">
    <text evidence="1">Belongs to the universal stress protein A family.</text>
</comment>
<dbReference type="SUPFAM" id="SSF52402">
    <property type="entry name" value="Adenine nucleotide alpha hydrolases-like"/>
    <property type="match status" value="2"/>
</dbReference>
<evidence type="ECO:0000313" key="3">
    <source>
        <dbReference type="EMBL" id="STZ61662.1"/>
    </source>
</evidence>
<dbReference type="Pfam" id="PF00582">
    <property type="entry name" value="Usp"/>
    <property type="match status" value="2"/>
</dbReference>
<dbReference type="PANTHER" id="PTHR46268:SF6">
    <property type="entry name" value="UNIVERSAL STRESS PROTEIN UP12"/>
    <property type="match status" value="1"/>
</dbReference>
<dbReference type="Gene3D" id="3.40.50.620">
    <property type="entry name" value="HUPs"/>
    <property type="match status" value="2"/>
</dbReference>
<dbReference type="AlphaFoldDB" id="A0A378TLI8"/>
<sequence>MGTEIVVGVDGSPCSQAALSWAAAEAKLRGAPLVVLYAAVPATVATWASSAALPAAWADLQRDAGEQVLRDATARVGADVPVSTELVPQGPAAALIERSRDTALVVVGSNGRGALARAVLGSVSTALLHHAKAPVVVVREPAVPGDKPVLLGFDGSGFSRQAAALAFEEAARRGVELVVLHAWWSPGAYDLPGLDWDSVQAQIDEELAAQLAPFSAQHPDVMVRRVVVKDQPAHHLVEASDEAQLIVVGSRGHGALAGTLLGSVSSAVAQAAQCPVMVVRE</sequence>
<feature type="domain" description="UspA" evidence="2">
    <location>
        <begin position="4"/>
        <end position="139"/>
    </location>
</feature>
<evidence type="ECO:0000256" key="1">
    <source>
        <dbReference type="ARBA" id="ARBA00008791"/>
    </source>
</evidence>
<accession>A0A378TLI8</accession>
<dbReference type="PANTHER" id="PTHR46268">
    <property type="entry name" value="STRESS RESPONSE PROTEIN NHAX"/>
    <property type="match status" value="1"/>
</dbReference>
<dbReference type="InterPro" id="IPR006016">
    <property type="entry name" value="UspA"/>
</dbReference>
<gene>
    <name evidence="3" type="ORF">NCTC10821_05219</name>
</gene>
<keyword evidence="4" id="KW-1185">Reference proteome</keyword>
<dbReference type="InterPro" id="IPR014729">
    <property type="entry name" value="Rossmann-like_a/b/a_fold"/>
</dbReference>
<proteinExistence type="inferred from homology"/>
<dbReference type="EMBL" id="UGQT01000001">
    <property type="protein sequence ID" value="STZ61662.1"/>
    <property type="molecule type" value="Genomic_DNA"/>
</dbReference>
<dbReference type="RefSeq" id="WP_115280541.1">
    <property type="nucleotide sequence ID" value="NZ_AP022600.1"/>
</dbReference>
<organism evidence="3 4">
    <name type="scientific">Mycolicibacterium tokaiense</name>
    <dbReference type="NCBI Taxonomy" id="39695"/>
    <lineage>
        <taxon>Bacteria</taxon>
        <taxon>Bacillati</taxon>
        <taxon>Actinomycetota</taxon>
        <taxon>Actinomycetes</taxon>
        <taxon>Mycobacteriales</taxon>
        <taxon>Mycobacteriaceae</taxon>
        <taxon>Mycolicibacterium</taxon>
    </lineage>
</organism>
<evidence type="ECO:0000259" key="2">
    <source>
        <dbReference type="Pfam" id="PF00582"/>
    </source>
</evidence>
<name>A0A378TLI8_9MYCO</name>
<feature type="domain" description="UspA" evidence="2">
    <location>
        <begin position="147"/>
        <end position="280"/>
    </location>
</feature>
<dbReference type="OrthoDB" id="3174546at2"/>
<reference evidence="3 4" key="1">
    <citation type="submission" date="2018-06" db="EMBL/GenBank/DDBJ databases">
        <authorList>
            <consortium name="Pathogen Informatics"/>
            <person name="Doyle S."/>
        </authorList>
    </citation>
    <scope>NUCLEOTIDE SEQUENCE [LARGE SCALE GENOMIC DNA]</scope>
    <source>
        <strain evidence="3 4">NCTC10821</strain>
    </source>
</reference>